<proteinExistence type="predicted"/>
<accession>A0A7Y0S601</accession>
<evidence type="ECO:0000313" key="3">
    <source>
        <dbReference type="Proteomes" id="UP000555836"/>
    </source>
</evidence>
<dbReference type="AlphaFoldDB" id="A0A7Y0S601"/>
<organism evidence="2 3">
    <name type="scientific">Vibrio parahaemolyticus</name>
    <dbReference type="NCBI Taxonomy" id="670"/>
    <lineage>
        <taxon>Bacteria</taxon>
        <taxon>Pseudomonadati</taxon>
        <taxon>Pseudomonadota</taxon>
        <taxon>Gammaproteobacteria</taxon>
        <taxon>Vibrionales</taxon>
        <taxon>Vibrionaceae</taxon>
        <taxon>Vibrio</taxon>
    </lineage>
</organism>
<reference evidence="2 3" key="1">
    <citation type="submission" date="2020-04" db="EMBL/GenBank/DDBJ databases">
        <title>Whole-genome sequencing of Vibrio spp. from China reveals different genetic environments of blaCTX-M-14 among diverse lineages.</title>
        <authorList>
            <person name="Zheng Z."/>
            <person name="Ye L."/>
            <person name="Chen S."/>
        </authorList>
    </citation>
    <scope>NUCLEOTIDE SEQUENCE [LARGE SCALE GENOMIC DNA]</scope>
    <source>
        <strain evidence="2 3">Vb0574</strain>
    </source>
</reference>
<gene>
    <name evidence="2" type="ORF">HKB21_15240</name>
</gene>
<protein>
    <submittedName>
        <fullName evidence="2">Uncharacterized protein</fullName>
    </submittedName>
</protein>
<dbReference type="Proteomes" id="UP000555836">
    <property type="component" value="Unassembled WGS sequence"/>
</dbReference>
<evidence type="ECO:0000256" key="1">
    <source>
        <dbReference type="SAM" id="Phobius"/>
    </source>
</evidence>
<evidence type="ECO:0000313" key="2">
    <source>
        <dbReference type="EMBL" id="NMU26970.1"/>
    </source>
</evidence>
<feature type="transmembrane region" description="Helical" evidence="1">
    <location>
        <begin position="30"/>
        <end position="49"/>
    </location>
</feature>
<keyword evidence="1" id="KW-0472">Membrane</keyword>
<name>A0A7Y0S601_VIBPH</name>
<sequence length="227" mass="24408">MNDETQVNSHISSDLKLYVKTEADKARNQALGVFAFLGVVIGVLSYFGINNAVEAQFDRLVKQGVLRKIEEEAEKITTKLSALEKIDVTFQDDNILLISSSPNCPPGWEFWRAGQGKFLRSIDPSGKIDSVRQVNDTQLSGTALPRVAFNVSKLGEHTHNITGVIANGSGNVGDATATRRGNGDKTTGAYNDSKGVSLSGLHSHAITGGDKETRPINIAVNICAKKI</sequence>
<dbReference type="SUPFAM" id="SSF88874">
    <property type="entry name" value="Receptor-binding domain of short tail fibre protein gp12"/>
    <property type="match status" value="1"/>
</dbReference>
<dbReference type="RefSeq" id="WP_269666023.1">
    <property type="nucleotide sequence ID" value="NZ_CP138328.1"/>
</dbReference>
<keyword evidence="1" id="KW-0812">Transmembrane</keyword>
<comment type="caution">
    <text evidence="2">The sequence shown here is derived from an EMBL/GenBank/DDBJ whole genome shotgun (WGS) entry which is preliminary data.</text>
</comment>
<keyword evidence="1" id="KW-1133">Transmembrane helix</keyword>
<dbReference type="EMBL" id="JABCLD010001665">
    <property type="protein sequence ID" value="NMU26970.1"/>
    <property type="molecule type" value="Genomic_DNA"/>
</dbReference>